<dbReference type="Proteomes" id="UP001148629">
    <property type="component" value="Unassembled WGS sequence"/>
</dbReference>
<proteinExistence type="predicted"/>
<accession>A0ACC1SU83</accession>
<evidence type="ECO:0000313" key="1">
    <source>
        <dbReference type="EMBL" id="KAJ3546215.1"/>
    </source>
</evidence>
<dbReference type="EMBL" id="JANRMS010000121">
    <property type="protein sequence ID" value="KAJ3546215.1"/>
    <property type="molecule type" value="Genomic_DNA"/>
</dbReference>
<sequence length="901" mass="98836">MIGMASQDFRDSLYGDMPLESSRLEIRLLEILPCKEDSKPIECCLIRTTLPARPLFRALSYVWGDPGLTEYMLVNGIRVPVTINLASALRHAQYLLQSSDGESEKGNLLWVDALCINQEDLGEKSHQVALMGEIYGAAEQVVAWLGEEDNDIRLAVRTIEEIGAAMPRDFCLGQVPSKAWLDALSHVWSREEGVGHGSFNRPLEALEKFMRRSYWSRSWIVQEIVLARRDPVFMIGWTVLPYVALEKLMFLWDGILESSAIPYESRLAILGALSPKGSSLSGIYWLRNVVEKDSREMGRIRYNWPKGILQMAADGMLATDPRDKVFAFGGLGLTSLPPDYTTSVSHVYAGFAKEAIEAGLSSQLWQYSGVGLVRTAADSSYSLPSWVPDLPSIPQHQGTLLPLFCQEFATNTDLVGGQVDVDRSFHLSCSGYPVDSVSTVFERLTDAQDFVKGILEELKSTWSHQSPKSPMTPASALLRTLLIDCANMTKRTRLTDDKESFIQFTIEFLRVFARTHGNFDDQRAITLPSENDTSPLTYFHEHFSLGEPMGPMKVVQWPTTYQDIWHFEVDPQVRANLSYSFARVQSLFLTADGRLGSGPAHMQAGDGIFVLPVCNVPLVLREVDGHYLLVGVCFVLGLMDGEVAHMSLGPPAFSTTETTTAQPSTTTTSWFSVAILSSTTDSTTGASTETSATTTTYSIDTAVSSITESITTSTTKVSDTPTTGPATTTTTTSAPTETNVLINGGFDIEPAAINPWFLAPKNGQPNADATISLTDEAHDGPRALRLVYGLSYGWAWIHQPIAENLLLPGVKYTFSVQVLHHRGPEWQLCWRAGMACLYGANGATLKDNAEAIGIDSWYQMKLSCTWTAAQLAQGNIKIAMGAASCAGANMIFDTAVLAEAE</sequence>
<comment type="caution">
    <text evidence="1">The sequence shown here is derived from an EMBL/GenBank/DDBJ whole genome shotgun (WGS) entry which is preliminary data.</text>
</comment>
<reference evidence="1" key="1">
    <citation type="submission" date="2022-08" db="EMBL/GenBank/DDBJ databases">
        <title>Genome Sequence of Fusarium decemcellulare.</title>
        <authorList>
            <person name="Buettner E."/>
        </authorList>
    </citation>
    <scope>NUCLEOTIDE SEQUENCE</scope>
    <source>
        <strain evidence="1">Babe19</strain>
    </source>
</reference>
<gene>
    <name evidence="1" type="ORF">NM208_g2113</name>
</gene>
<name>A0ACC1SU83_9HYPO</name>
<evidence type="ECO:0000313" key="2">
    <source>
        <dbReference type="Proteomes" id="UP001148629"/>
    </source>
</evidence>
<protein>
    <submittedName>
        <fullName evidence="1">Uncharacterized protein</fullName>
    </submittedName>
</protein>
<organism evidence="1 2">
    <name type="scientific">Fusarium decemcellulare</name>
    <dbReference type="NCBI Taxonomy" id="57161"/>
    <lineage>
        <taxon>Eukaryota</taxon>
        <taxon>Fungi</taxon>
        <taxon>Dikarya</taxon>
        <taxon>Ascomycota</taxon>
        <taxon>Pezizomycotina</taxon>
        <taxon>Sordariomycetes</taxon>
        <taxon>Hypocreomycetidae</taxon>
        <taxon>Hypocreales</taxon>
        <taxon>Nectriaceae</taxon>
        <taxon>Fusarium</taxon>
        <taxon>Fusarium decemcellulare species complex</taxon>
    </lineage>
</organism>
<keyword evidence="2" id="KW-1185">Reference proteome</keyword>